<evidence type="ECO:0000313" key="1">
    <source>
        <dbReference type="EMBL" id="PSR21508.1"/>
    </source>
</evidence>
<accession>A0A2T2WGZ6</accession>
<dbReference type="EMBL" id="PXYT01000132">
    <property type="protein sequence ID" value="PSR21508.1"/>
    <property type="molecule type" value="Genomic_DNA"/>
</dbReference>
<evidence type="ECO:0000313" key="2">
    <source>
        <dbReference type="Proteomes" id="UP000242699"/>
    </source>
</evidence>
<sequence length="202" mass="21440">MACSSCSGGGTCYTIDEINSMAQTGSQPWYPEEIAQNILNIMSALGIDLFGMDAPMAVAAMDCQGCYTNPNACFEDGYPQYCSPPTNAEGYGVLQDTYTTSPASGPDRLYHSESAYNEAASFNVQNIFFPDGASTTTDPYTVAISPCTVVEDPGIAFAEFYFWGLTQTSLNNCQTVGAWIGAPTSDVSCAECTYTADTGESC</sequence>
<comment type="caution">
    <text evidence="1">The sequence shown here is derived from an EMBL/GenBank/DDBJ whole genome shotgun (WGS) entry which is preliminary data.</text>
</comment>
<reference evidence="1 2" key="1">
    <citation type="journal article" date="2014" name="BMC Genomics">
        <title>Comparison of environmental and isolate Sulfobacillus genomes reveals diverse carbon, sulfur, nitrogen, and hydrogen metabolisms.</title>
        <authorList>
            <person name="Justice N.B."/>
            <person name="Norman A."/>
            <person name="Brown C.T."/>
            <person name="Singh A."/>
            <person name="Thomas B.C."/>
            <person name="Banfield J.F."/>
        </authorList>
    </citation>
    <scope>NUCLEOTIDE SEQUENCE [LARGE SCALE GENOMIC DNA]</scope>
    <source>
        <strain evidence="1">AMDSBA1</strain>
    </source>
</reference>
<protein>
    <submittedName>
        <fullName evidence="1">Uncharacterized protein</fullName>
    </submittedName>
</protein>
<name>A0A2T2WGZ6_9FIRM</name>
<dbReference type="Proteomes" id="UP000242699">
    <property type="component" value="Unassembled WGS sequence"/>
</dbReference>
<dbReference type="AlphaFoldDB" id="A0A2T2WGZ6"/>
<organism evidence="1 2">
    <name type="scientific">Sulfobacillus benefaciens</name>
    <dbReference type="NCBI Taxonomy" id="453960"/>
    <lineage>
        <taxon>Bacteria</taxon>
        <taxon>Bacillati</taxon>
        <taxon>Bacillota</taxon>
        <taxon>Clostridia</taxon>
        <taxon>Eubacteriales</taxon>
        <taxon>Clostridiales Family XVII. Incertae Sedis</taxon>
        <taxon>Sulfobacillus</taxon>
    </lineage>
</organism>
<proteinExistence type="predicted"/>
<gene>
    <name evidence="1" type="ORF">C7B43_21240</name>
</gene>